<organism evidence="6">
    <name type="scientific">Clastoptera arizonana</name>
    <name type="common">Arizona spittle bug</name>
    <dbReference type="NCBI Taxonomy" id="38151"/>
    <lineage>
        <taxon>Eukaryota</taxon>
        <taxon>Metazoa</taxon>
        <taxon>Ecdysozoa</taxon>
        <taxon>Arthropoda</taxon>
        <taxon>Hexapoda</taxon>
        <taxon>Insecta</taxon>
        <taxon>Pterygota</taxon>
        <taxon>Neoptera</taxon>
        <taxon>Paraneoptera</taxon>
        <taxon>Hemiptera</taxon>
        <taxon>Auchenorrhyncha</taxon>
        <taxon>Cercopoidea</taxon>
        <taxon>Clastopteridae</taxon>
        <taxon>Clastoptera</taxon>
    </lineage>
</organism>
<evidence type="ECO:0000313" key="6">
    <source>
        <dbReference type="EMBL" id="JAS13500.1"/>
    </source>
</evidence>
<keyword evidence="2 4" id="KW-0863">Zinc-finger</keyword>
<dbReference type="GO" id="GO:0008270">
    <property type="term" value="F:zinc ion binding"/>
    <property type="evidence" value="ECO:0007669"/>
    <property type="project" value="UniProtKB-KW"/>
</dbReference>
<evidence type="ECO:0000256" key="4">
    <source>
        <dbReference type="PROSITE-ProRule" id="PRU00027"/>
    </source>
</evidence>
<dbReference type="PROSITE" id="PS50808">
    <property type="entry name" value="ZF_BED"/>
    <property type="match status" value="1"/>
</dbReference>
<dbReference type="SMART" id="SM00614">
    <property type="entry name" value="ZnF_BED"/>
    <property type="match status" value="1"/>
</dbReference>
<proteinExistence type="predicted"/>
<sequence>MTPPKSDVWRYFTRTSKQEAKCNFCSKLLKTSGNTSNLKSHLKVHKLKDEIKSKPLVQTKADSNRPTPESVSIKSKLAKFAKGPKLAAFDTDVTVAVPFCSGTTTTSTSSFRTIFFKSWQHCHLKRNRLSGKLLFLNALPDKYWN</sequence>
<evidence type="ECO:0000256" key="3">
    <source>
        <dbReference type="ARBA" id="ARBA00022833"/>
    </source>
</evidence>
<keyword evidence="1" id="KW-0479">Metal-binding</keyword>
<dbReference type="Pfam" id="PF02892">
    <property type="entry name" value="zf-BED"/>
    <property type="match status" value="1"/>
</dbReference>
<dbReference type="EMBL" id="GEDC01023798">
    <property type="protein sequence ID" value="JAS13500.1"/>
    <property type="molecule type" value="Transcribed_RNA"/>
</dbReference>
<dbReference type="InterPro" id="IPR003656">
    <property type="entry name" value="Znf_BED"/>
</dbReference>
<dbReference type="SUPFAM" id="SSF57667">
    <property type="entry name" value="beta-beta-alpha zinc fingers"/>
    <property type="match status" value="1"/>
</dbReference>
<keyword evidence="3" id="KW-0862">Zinc</keyword>
<reference evidence="6" key="1">
    <citation type="submission" date="2015-12" db="EMBL/GenBank/DDBJ databases">
        <title>De novo transcriptome assembly of four potential Pierce s Disease insect vectors from Arizona vineyards.</title>
        <authorList>
            <person name="Tassone E.E."/>
        </authorList>
    </citation>
    <scope>NUCLEOTIDE SEQUENCE</scope>
</reference>
<evidence type="ECO:0000259" key="5">
    <source>
        <dbReference type="PROSITE" id="PS50808"/>
    </source>
</evidence>
<dbReference type="InterPro" id="IPR036236">
    <property type="entry name" value="Znf_C2H2_sf"/>
</dbReference>
<dbReference type="AlphaFoldDB" id="A0A1B6CJB0"/>
<accession>A0A1B6CJB0</accession>
<name>A0A1B6CJB0_9HEMI</name>
<protein>
    <recommendedName>
        <fullName evidence="5">BED-type domain-containing protein</fullName>
    </recommendedName>
</protein>
<gene>
    <name evidence="6" type="ORF">g.31868</name>
</gene>
<dbReference type="GO" id="GO:0003677">
    <property type="term" value="F:DNA binding"/>
    <property type="evidence" value="ECO:0007669"/>
    <property type="project" value="InterPro"/>
</dbReference>
<evidence type="ECO:0000256" key="2">
    <source>
        <dbReference type="ARBA" id="ARBA00022771"/>
    </source>
</evidence>
<feature type="domain" description="BED-type" evidence="5">
    <location>
        <begin position="3"/>
        <end position="54"/>
    </location>
</feature>
<evidence type="ECO:0000256" key="1">
    <source>
        <dbReference type="ARBA" id="ARBA00022723"/>
    </source>
</evidence>